<protein>
    <submittedName>
        <fullName evidence="2">Phosphotransferase enzyme family protein</fullName>
    </submittedName>
</protein>
<sequence>MEKQEVLSAYGIEDGIISDRPYGTGHINDTFVIEYMHGEGSRKKILLQKMNHKVFKRPEAVMENIQNVTAYIREQAIKRGGDPRRETLNIILTENGKPYCRDLTGGYWRAYDFIEGATAYDRVEDPECFYQSAIVFGNFQRLLSEYPVENLNETIADFHNTAKRLEMLKKVVAEDPCGRASGVQEEIDFAIEREKEAHVLTEMAERGELPVRVTHNDTKLNNVMIDDTTGKGLCVVDLDTVMPGLSVYDFGDSIRFGASTAAEDEQDLSKVSCDMILFEIYTRGYLEGCAGKLTKKEIEMMPMGAKLMTFECGIRFLIDYLQGDVYFKIHRENHNLERCRTQFRLVADMENKWEIMNRIVKKYAK</sequence>
<dbReference type="EMBL" id="FMKA01000004">
    <property type="protein sequence ID" value="SCP96324.1"/>
    <property type="molecule type" value="Genomic_DNA"/>
</dbReference>
<dbReference type="STRING" id="1619234.SAMN05421730_1004101"/>
<dbReference type="InterPro" id="IPR002575">
    <property type="entry name" value="Aminoglycoside_PTrfase"/>
</dbReference>
<dbReference type="AlphaFoldDB" id="A0A1D3TRJ3"/>
<keyword evidence="3" id="KW-1185">Reference proteome</keyword>
<dbReference type="SUPFAM" id="SSF56112">
    <property type="entry name" value="Protein kinase-like (PK-like)"/>
    <property type="match status" value="1"/>
</dbReference>
<evidence type="ECO:0000313" key="3">
    <source>
        <dbReference type="Proteomes" id="UP000199315"/>
    </source>
</evidence>
<feature type="domain" description="Aminoglycoside phosphotransferase" evidence="1">
    <location>
        <begin position="99"/>
        <end position="263"/>
    </location>
</feature>
<dbReference type="PANTHER" id="PTHR21064:SF5">
    <property type="entry name" value="SLR1880 PROTEIN"/>
    <property type="match status" value="1"/>
</dbReference>
<gene>
    <name evidence="2" type="ORF">SAMN05421730_1004101</name>
</gene>
<dbReference type="Proteomes" id="UP000199315">
    <property type="component" value="Unassembled WGS sequence"/>
</dbReference>
<dbReference type="GO" id="GO:0016740">
    <property type="term" value="F:transferase activity"/>
    <property type="evidence" value="ECO:0007669"/>
    <property type="project" value="UniProtKB-KW"/>
</dbReference>
<keyword evidence="2" id="KW-0808">Transferase</keyword>
<evidence type="ECO:0000259" key="1">
    <source>
        <dbReference type="Pfam" id="PF01636"/>
    </source>
</evidence>
<evidence type="ECO:0000313" key="2">
    <source>
        <dbReference type="EMBL" id="SCP96324.1"/>
    </source>
</evidence>
<reference evidence="2 3" key="1">
    <citation type="submission" date="2016-09" db="EMBL/GenBank/DDBJ databases">
        <authorList>
            <person name="Capua I."/>
            <person name="De Benedictis P."/>
            <person name="Joannis T."/>
            <person name="Lombin L.H."/>
            <person name="Cattoli G."/>
        </authorList>
    </citation>
    <scope>NUCLEOTIDE SEQUENCE [LARGE SCALE GENOMIC DNA]</scope>
    <source>
        <strain evidence="2 3">GluBS11</strain>
    </source>
</reference>
<dbReference type="RefSeq" id="WP_242875473.1">
    <property type="nucleotide sequence ID" value="NZ_FMKA01000004.1"/>
</dbReference>
<dbReference type="Pfam" id="PF01636">
    <property type="entry name" value="APH"/>
    <property type="match status" value="1"/>
</dbReference>
<proteinExistence type="predicted"/>
<organism evidence="2 3">
    <name type="scientific">Anaerobium acetethylicum</name>
    <dbReference type="NCBI Taxonomy" id="1619234"/>
    <lineage>
        <taxon>Bacteria</taxon>
        <taxon>Bacillati</taxon>
        <taxon>Bacillota</taxon>
        <taxon>Clostridia</taxon>
        <taxon>Lachnospirales</taxon>
        <taxon>Lachnospiraceae</taxon>
        <taxon>Anaerobium</taxon>
    </lineage>
</organism>
<dbReference type="InterPro" id="IPR011009">
    <property type="entry name" value="Kinase-like_dom_sf"/>
</dbReference>
<dbReference type="InterPro" id="IPR050249">
    <property type="entry name" value="Pseudomonas-type_ThrB"/>
</dbReference>
<name>A0A1D3TRJ3_9FIRM</name>
<dbReference type="PANTHER" id="PTHR21064">
    <property type="entry name" value="AMINOGLYCOSIDE PHOSPHOTRANSFERASE DOMAIN-CONTAINING PROTEIN-RELATED"/>
    <property type="match status" value="1"/>
</dbReference>
<accession>A0A1D3TRJ3</accession>
<dbReference type="Gene3D" id="3.90.1200.10">
    <property type="match status" value="1"/>
</dbReference>